<reference evidence="9 10" key="1">
    <citation type="submission" date="2011-07" db="EMBL/GenBank/DDBJ databases">
        <authorList>
            <person name="Coyne R."/>
            <person name="Brami D."/>
            <person name="Johnson J."/>
            <person name="Hostetler J."/>
            <person name="Hannick L."/>
            <person name="Clark T."/>
            <person name="Cassidy-Hanley D."/>
            <person name="Inman J."/>
        </authorList>
    </citation>
    <scope>NUCLEOTIDE SEQUENCE [LARGE SCALE GENOMIC DNA]</scope>
    <source>
        <strain evidence="9 10">G5</strain>
    </source>
</reference>
<dbReference type="UniPathway" id="UPA00988"/>
<dbReference type="GO" id="GO:0002926">
    <property type="term" value="P:tRNA wobble base 5-methoxycarbonylmethyl-2-thiouridinylation"/>
    <property type="evidence" value="ECO:0007669"/>
    <property type="project" value="TreeGrafter"/>
</dbReference>
<evidence type="ECO:0000256" key="4">
    <source>
        <dbReference type="ARBA" id="ARBA00022490"/>
    </source>
</evidence>
<gene>
    <name evidence="9" type="ORF">IMG5_070440</name>
</gene>
<comment type="subcellular location">
    <subcellularLocation>
        <location evidence="1">Cytoplasm</location>
    </subcellularLocation>
</comment>
<dbReference type="InterPro" id="IPR036322">
    <property type="entry name" value="WD40_repeat_dom_sf"/>
</dbReference>
<evidence type="ECO:0000259" key="6">
    <source>
        <dbReference type="Pfam" id="PF04762"/>
    </source>
</evidence>
<evidence type="ECO:0000313" key="10">
    <source>
        <dbReference type="Proteomes" id="UP000008983"/>
    </source>
</evidence>
<name>G0QPQ7_ICHMU</name>
<dbReference type="Proteomes" id="UP000008983">
    <property type="component" value="Unassembled WGS sequence"/>
</dbReference>
<dbReference type="PANTHER" id="PTHR12747">
    <property type="entry name" value="ELONGATOR COMPLEX PROTEIN 1"/>
    <property type="match status" value="1"/>
</dbReference>
<dbReference type="InParanoid" id="G0QPQ7"/>
<dbReference type="RefSeq" id="XP_004036758.1">
    <property type="nucleotide sequence ID" value="XM_004036710.1"/>
</dbReference>
<evidence type="ECO:0000256" key="2">
    <source>
        <dbReference type="ARBA" id="ARBA00005043"/>
    </source>
</evidence>
<dbReference type="PANTHER" id="PTHR12747:SF0">
    <property type="entry name" value="ELONGATOR COMPLEX PROTEIN 1"/>
    <property type="match status" value="1"/>
</dbReference>
<dbReference type="OMA" id="WRESLYC"/>
<keyword evidence="10" id="KW-1185">Reference proteome</keyword>
<evidence type="ECO:0000256" key="3">
    <source>
        <dbReference type="ARBA" id="ARBA00006086"/>
    </source>
</evidence>
<dbReference type="Pfam" id="PF23797">
    <property type="entry name" value="Beta-prop_ELP1_2nd"/>
    <property type="match status" value="1"/>
</dbReference>
<dbReference type="STRING" id="857967.G0QPQ7"/>
<sequence>MRNIILQDYYNYYIEDLDQVEAFDFEEFSLTLYILTKKKQIYVIQINENMTKHSLQNKIDLSYQIPEIQQVLGVKYILELESVIIVLKNGEIFKYCINLKEGESVGCIENGILGFSYSPNQDVIVIATGNNTLITLDNNFDIQNEVPLNDNNEEIYICNNQKNCCVYFSWKADAKFFVCNYPVKNGRKCLTRSVQLEVIKSAAKPESNNGIVQSVSEQAIQNLQGQVCWQPTSNLIVGYDFFKNNTRIIFWEKNGLRHGEFILNINPNEIRQSNEIYIQNILFNKDSEILAIQLDENILLYHKSNYQWFLKKIIQGITKILGIQFSVQNSKKLIVVYENQFIEIFDLQMSYSQCLHDNQQLNSQCLSVFVNGNQLNVTSFKRNIMPPPMSNFQFDLKNPVISFSVGRSFHLFQIDEELKVKEFFIKNDKYFEKQDRLRQFQYFDCVYYHSIFFISKNQNQQVITEIIINPKNLQVQQVFQKQISHPILCVCPSGFMYSQQKMEEQTNQFIYLANHQGTVFKYILNNQESQLIKNTQFELVPIKMQATIIQGQELLFGISLNHRLMILNNRIISSQATSFGLYDSYLLYTQNTSGMYQSLFVFDLNDPQNPITNTSVQIPGIDSKSLNVRNIERGCTIVILANDSLVFQLPRGNLETINCRVIFLRKVKELICLDKYYEAFELCKSNKLDLNLIFDINQNKFINNIQSILQSFQKTEYINILIAAIKSNLSEELQYCVYDNEYQQSKNNHISFLNKKVNIFCDTIINALNTIGDQNYLYCKMTAHIKKTPTELEYVLSEIKKMKDQEYNIFQEYHPPHLNPETNKKYENIKKVSSKSLLEFVCWLANADKIYDISLGTYDLELVAMVAQFTQKDPKEYIPYLESLKKIDDLVERKYTINMDLKRYDKAVLELSLGNEKQKEIALQLIKKHNLFNVGLKAFNKDNQLLKTIKILMGDFLFQKKEFQQALLSYESVGAFQQALQVCISSGNVKKALFFSQKLGKNSEVVVNELIQQLLQMDNMYRLVKLIKKQGNLKGN</sequence>
<dbReference type="InterPro" id="IPR006849">
    <property type="entry name" value="Elp1"/>
</dbReference>
<dbReference type="OrthoDB" id="40048at2759"/>
<evidence type="ECO:0000259" key="8">
    <source>
        <dbReference type="Pfam" id="PF23925"/>
    </source>
</evidence>
<feature type="domain" description="ELP1 alpha-solenoid" evidence="8">
    <location>
        <begin position="660"/>
        <end position="884"/>
    </location>
</feature>
<dbReference type="Pfam" id="PF23925">
    <property type="entry name" value="A-sol_ELP1"/>
    <property type="match status" value="1"/>
</dbReference>
<dbReference type="InterPro" id="IPR056164">
    <property type="entry name" value="Beta-prop_ELP1_1st"/>
</dbReference>
<dbReference type="InterPro" id="IPR056165">
    <property type="entry name" value="Beta-prop_ELP1_2nd"/>
</dbReference>
<evidence type="ECO:0000256" key="1">
    <source>
        <dbReference type="ARBA" id="ARBA00004496"/>
    </source>
</evidence>
<accession>G0QPQ7</accession>
<dbReference type="InterPro" id="IPR056167">
    <property type="entry name" value="A-sol_ELP1"/>
</dbReference>
<dbReference type="SUPFAM" id="SSF50978">
    <property type="entry name" value="WD40 repeat-like"/>
    <property type="match status" value="1"/>
</dbReference>
<dbReference type="EMBL" id="GL983575">
    <property type="protein sequence ID" value="EGR32772.1"/>
    <property type="molecule type" value="Genomic_DNA"/>
</dbReference>
<evidence type="ECO:0000259" key="7">
    <source>
        <dbReference type="Pfam" id="PF23797"/>
    </source>
</evidence>
<evidence type="ECO:0000256" key="5">
    <source>
        <dbReference type="ARBA" id="ARBA00022694"/>
    </source>
</evidence>
<dbReference type="eggNOG" id="KOG1920">
    <property type="taxonomic scope" value="Eukaryota"/>
</dbReference>
<comment type="pathway">
    <text evidence="2">tRNA modification; 5-methoxycarbonylmethyl-2-thiouridine-tRNA biosynthesis.</text>
</comment>
<dbReference type="GO" id="GO:0005829">
    <property type="term" value="C:cytosol"/>
    <property type="evidence" value="ECO:0007669"/>
    <property type="project" value="TreeGrafter"/>
</dbReference>
<evidence type="ECO:0000313" key="9">
    <source>
        <dbReference type="EMBL" id="EGR32772.1"/>
    </source>
</evidence>
<protein>
    <submittedName>
        <fullName evidence="9">Inhibitor of kappa light polypeptide gene enhancer in b-kinase complex-associated protein, putative</fullName>
    </submittedName>
</protein>
<dbReference type="Pfam" id="PF04762">
    <property type="entry name" value="Beta-prop_ELP1_1st"/>
    <property type="match status" value="2"/>
</dbReference>
<dbReference type="GeneID" id="14908949"/>
<dbReference type="GO" id="GO:0033588">
    <property type="term" value="C:elongator holoenzyme complex"/>
    <property type="evidence" value="ECO:0007669"/>
    <property type="project" value="InterPro"/>
</dbReference>
<dbReference type="GO" id="GO:0000049">
    <property type="term" value="F:tRNA binding"/>
    <property type="evidence" value="ECO:0007669"/>
    <property type="project" value="TreeGrafter"/>
</dbReference>
<feature type="domain" description="ELP1 first N-terminal beta-propeller" evidence="6">
    <location>
        <begin position="162"/>
        <end position="315"/>
    </location>
</feature>
<proteinExistence type="inferred from homology"/>
<dbReference type="AlphaFoldDB" id="G0QPQ7"/>
<feature type="domain" description="ELP1 N-terminal second beta-propeller" evidence="7">
    <location>
        <begin position="370"/>
        <end position="638"/>
    </location>
</feature>
<organism evidence="9 10">
    <name type="scientific">Ichthyophthirius multifiliis</name>
    <name type="common">White spot disease agent</name>
    <name type="synonym">Ich</name>
    <dbReference type="NCBI Taxonomy" id="5932"/>
    <lineage>
        <taxon>Eukaryota</taxon>
        <taxon>Sar</taxon>
        <taxon>Alveolata</taxon>
        <taxon>Ciliophora</taxon>
        <taxon>Intramacronucleata</taxon>
        <taxon>Oligohymenophorea</taxon>
        <taxon>Hymenostomatida</taxon>
        <taxon>Ophryoglenina</taxon>
        <taxon>Ichthyophthirius</taxon>
    </lineage>
</organism>
<comment type="similarity">
    <text evidence="3">Belongs to the ELP1/IKA1 family.</text>
</comment>
<keyword evidence="5" id="KW-0819">tRNA processing</keyword>
<feature type="domain" description="ELP1 first N-terminal beta-propeller" evidence="6">
    <location>
        <begin position="20"/>
        <end position="152"/>
    </location>
</feature>
<keyword evidence="4" id="KW-0963">Cytoplasm</keyword>